<reference evidence="6 7" key="1">
    <citation type="submission" date="2024-01" db="EMBL/GenBank/DDBJ databases">
        <title>A telomere-to-telomere, gap-free genome of sweet tea (Lithocarpus litseifolius).</title>
        <authorList>
            <person name="Zhou J."/>
        </authorList>
    </citation>
    <scope>NUCLEOTIDE SEQUENCE [LARGE SCALE GENOMIC DNA]</scope>
    <source>
        <strain evidence="6">Zhou-2022a</strain>
        <tissue evidence="6">Leaf</tissue>
    </source>
</reference>
<gene>
    <name evidence="6" type="ORF">SO802_026869</name>
</gene>
<dbReference type="GO" id="GO:0016787">
    <property type="term" value="F:hydrolase activity"/>
    <property type="evidence" value="ECO:0007669"/>
    <property type="project" value="UniProtKB-KW"/>
</dbReference>
<dbReference type="EMBL" id="JAZDWU010000009">
    <property type="protein sequence ID" value="KAK9991884.1"/>
    <property type="molecule type" value="Genomic_DNA"/>
</dbReference>
<evidence type="ECO:0000259" key="5">
    <source>
        <dbReference type="PROSITE" id="PS51192"/>
    </source>
</evidence>
<dbReference type="GO" id="GO:0005829">
    <property type="term" value="C:cytosol"/>
    <property type="evidence" value="ECO:0007669"/>
    <property type="project" value="TreeGrafter"/>
</dbReference>
<accession>A0AAW2C0Z4</accession>
<comment type="caution">
    <text evidence="6">The sequence shown here is derived from an EMBL/GenBank/DDBJ whole genome shotgun (WGS) entry which is preliminary data.</text>
</comment>
<dbReference type="PROSITE" id="PS51192">
    <property type="entry name" value="HELICASE_ATP_BIND_1"/>
    <property type="match status" value="1"/>
</dbReference>
<name>A0AAW2C0Z4_9ROSI</name>
<keyword evidence="4" id="KW-0067">ATP-binding</keyword>
<dbReference type="InterPro" id="IPR014001">
    <property type="entry name" value="Helicase_ATP-bd"/>
</dbReference>
<dbReference type="InterPro" id="IPR011545">
    <property type="entry name" value="DEAD/DEAH_box_helicase_dom"/>
</dbReference>
<keyword evidence="2" id="KW-0378">Hydrolase</keyword>
<evidence type="ECO:0000313" key="7">
    <source>
        <dbReference type="Proteomes" id="UP001459277"/>
    </source>
</evidence>
<organism evidence="6 7">
    <name type="scientific">Lithocarpus litseifolius</name>
    <dbReference type="NCBI Taxonomy" id="425828"/>
    <lineage>
        <taxon>Eukaryota</taxon>
        <taxon>Viridiplantae</taxon>
        <taxon>Streptophyta</taxon>
        <taxon>Embryophyta</taxon>
        <taxon>Tracheophyta</taxon>
        <taxon>Spermatophyta</taxon>
        <taxon>Magnoliopsida</taxon>
        <taxon>eudicotyledons</taxon>
        <taxon>Gunneridae</taxon>
        <taxon>Pentapetalae</taxon>
        <taxon>rosids</taxon>
        <taxon>fabids</taxon>
        <taxon>Fagales</taxon>
        <taxon>Fagaceae</taxon>
        <taxon>Lithocarpus</taxon>
    </lineage>
</organism>
<dbReference type="InterPro" id="IPR027417">
    <property type="entry name" value="P-loop_NTPase"/>
</dbReference>
<sequence length="171" mass="18381">MSWKYPSKIQAEAIPHALEGKDLIGLALTGSGKTGAFALPILQSLLDSPQPFFACVLSPTRELAIQIAEQFEALGAGIGVKCAVFHSNCMISNSKGSSRDMSGLDLVSWPARPVQQADPNHIESGSTPSVFAWINHDDKITFTLLLFPSSKLLLPKNFGTNSYEFINGAFA</sequence>
<keyword evidence="3" id="KW-0347">Helicase</keyword>
<evidence type="ECO:0000256" key="4">
    <source>
        <dbReference type="ARBA" id="ARBA00022840"/>
    </source>
</evidence>
<evidence type="ECO:0000256" key="2">
    <source>
        <dbReference type="ARBA" id="ARBA00022801"/>
    </source>
</evidence>
<evidence type="ECO:0000256" key="3">
    <source>
        <dbReference type="ARBA" id="ARBA00022806"/>
    </source>
</evidence>
<feature type="domain" description="Helicase ATP-binding" evidence="5">
    <location>
        <begin position="14"/>
        <end position="84"/>
    </location>
</feature>
<proteinExistence type="predicted"/>
<dbReference type="Gene3D" id="3.40.50.300">
    <property type="entry name" value="P-loop containing nucleotide triphosphate hydrolases"/>
    <property type="match status" value="1"/>
</dbReference>
<dbReference type="GO" id="GO:0005524">
    <property type="term" value="F:ATP binding"/>
    <property type="evidence" value="ECO:0007669"/>
    <property type="project" value="UniProtKB-KW"/>
</dbReference>
<dbReference type="AlphaFoldDB" id="A0AAW2C0Z4"/>
<dbReference type="Pfam" id="PF00270">
    <property type="entry name" value="DEAD"/>
    <property type="match status" value="1"/>
</dbReference>
<keyword evidence="7" id="KW-1185">Reference proteome</keyword>
<dbReference type="PANTHER" id="PTHR47959:SF24">
    <property type="entry name" value="ATP-DEPENDENT RNA HELICASE"/>
    <property type="match status" value="1"/>
</dbReference>
<dbReference type="Proteomes" id="UP001459277">
    <property type="component" value="Unassembled WGS sequence"/>
</dbReference>
<evidence type="ECO:0000313" key="6">
    <source>
        <dbReference type="EMBL" id="KAK9991884.1"/>
    </source>
</evidence>
<dbReference type="SMART" id="SM00487">
    <property type="entry name" value="DEXDc"/>
    <property type="match status" value="1"/>
</dbReference>
<keyword evidence="1" id="KW-0547">Nucleotide-binding</keyword>
<dbReference type="SUPFAM" id="SSF52540">
    <property type="entry name" value="P-loop containing nucleoside triphosphate hydrolases"/>
    <property type="match status" value="1"/>
</dbReference>
<dbReference type="GO" id="GO:0003676">
    <property type="term" value="F:nucleic acid binding"/>
    <property type="evidence" value="ECO:0007669"/>
    <property type="project" value="InterPro"/>
</dbReference>
<protein>
    <recommendedName>
        <fullName evidence="5">Helicase ATP-binding domain-containing protein</fullName>
    </recommendedName>
</protein>
<evidence type="ECO:0000256" key="1">
    <source>
        <dbReference type="ARBA" id="ARBA00022741"/>
    </source>
</evidence>
<dbReference type="PANTHER" id="PTHR47959">
    <property type="entry name" value="ATP-DEPENDENT RNA HELICASE RHLE-RELATED"/>
    <property type="match status" value="1"/>
</dbReference>
<dbReference type="GO" id="GO:0003724">
    <property type="term" value="F:RNA helicase activity"/>
    <property type="evidence" value="ECO:0007669"/>
    <property type="project" value="TreeGrafter"/>
</dbReference>
<dbReference type="InterPro" id="IPR050079">
    <property type="entry name" value="DEAD_box_RNA_helicase"/>
</dbReference>